<name>A0ABX1EP21_9PROT</name>
<dbReference type="Pfam" id="PF02581">
    <property type="entry name" value="TMP-TENI"/>
    <property type="match status" value="1"/>
</dbReference>
<protein>
    <submittedName>
        <fullName evidence="2">Thiamine phosphate synthase</fullName>
    </submittedName>
</protein>
<keyword evidence="3" id="KW-1185">Reference proteome</keyword>
<dbReference type="InterPro" id="IPR022998">
    <property type="entry name" value="ThiamineP_synth_TenI"/>
</dbReference>
<dbReference type="EMBL" id="JAAVUP010000003">
    <property type="protein sequence ID" value="NKE17788.1"/>
    <property type="molecule type" value="Genomic_DNA"/>
</dbReference>
<evidence type="ECO:0000313" key="3">
    <source>
        <dbReference type="Proteomes" id="UP000746741"/>
    </source>
</evidence>
<sequence>MAAAARACRPPARRGRRLPALWLFSDPVRLPDPRDAAAALPRGAGVVARGAMPVVLAGLAQVARRRGLALLVGGDGRAALAVGGGLHLPDRRDAAGVLPFLAARRAGRPGAVLTLAAHGGARAAARARRLRPDLVFLSPLFPTASHPGAPVLGPLRWLAAAAALRRAAGVGAAALGGVAAGTARRAPRGAAGLAAIGGLAQQAVAASPHCLR</sequence>
<comment type="caution">
    <text evidence="2">The sequence shown here is derived from an EMBL/GenBank/DDBJ whole genome shotgun (WGS) entry which is preliminary data.</text>
</comment>
<proteinExistence type="predicted"/>
<dbReference type="InterPro" id="IPR013785">
    <property type="entry name" value="Aldolase_TIM"/>
</dbReference>
<organism evidence="2 3">
    <name type="scientific">Neoroseomonas oryzicola</name>
    <dbReference type="NCBI Taxonomy" id="535904"/>
    <lineage>
        <taxon>Bacteria</taxon>
        <taxon>Pseudomonadati</taxon>
        <taxon>Pseudomonadota</taxon>
        <taxon>Alphaproteobacteria</taxon>
        <taxon>Acetobacterales</taxon>
        <taxon>Acetobacteraceae</taxon>
        <taxon>Neoroseomonas</taxon>
    </lineage>
</organism>
<dbReference type="Proteomes" id="UP000746741">
    <property type="component" value="Unassembled WGS sequence"/>
</dbReference>
<evidence type="ECO:0000259" key="1">
    <source>
        <dbReference type="Pfam" id="PF02581"/>
    </source>
</evidence>
<dbReference type="InterPro" id="IPR036206">
    <property type="entry name" value="ThiamineP_synth_sf"/>
</dbReference>
<reference evidence="2 3" key="1">
    <citation type="submission" date="2020-02" db="EMBL/GenBank/DDBJ databases">
        <authorList>
            <person name="Sun Q."/>
            <person name="Inoue M."/>
        </authorList>
    </citation>
    <scope>NUCLEOTIDE SEQUENCE [LARGE SCALE GENOMIC DNA]</scope>
    <source>
        <strain evidence="2 3">KCTC 22478</strain>
    </source>
</reference>
<dbReference type="Gene3D" id="3.20.20.70">
    <property type="entry name" value="Aldolase class I"/>
    <property type="match status" value="1"/>
</dbReference>
<gene>
    <name evidence="2" type="ORF">GWK15_12610</name>
</gene>
<feature type="domain" description="Thiamine phosphate synthase/TenI" evidence="1">
    <location>
        <begin position="58"/>
        <end position="197"/>
    </location>
</feature>
<evidence type="ECO:0000313" key="2">
    <source>
        <dbReference type="EMBL" id="NKE17788.1"/>
    </source>
</evidence>
<dbReference type="SUPFAM" id="SSF51391">
    <property type="entry name" value="Thiamin phosphate synthase"/>
    <property type="match status" value="1"/>
</dbReference>
<accession>A0ABX1EP21</accession>